<dbReference type="Proteomes" id="UP000549394">
    <property type="component" value="Unassembled WGS sequence"/>
</dbReference>
<name>A0A7I8VAF7_9ANNE</name>
<feature type="region of interest" description="Disordered" evidence="1">
    <location>
        <begin position="141"/>
        <end position="222"/>
    </location>
</feature>
<comment type="caution">
    <text evidence="2">The sequence shown here is derived from an EMBL/GenBank/DDBJ whole genome shotgun (WGS) entry which is preliminary data.</text>
</comment>
<sequence length="257" mass="29760">MNIPSLIDESTNLYQYSKQKFNSTLNGEKEDVSTTNQENIDYINSLRDPKLLQNFNKTPNNNIDSEKEPSFKSRLDFYSKEFKLVRDEEGNLMFVKNSEENDFENDIIQEFDAITFLFKNREILDKDSNESNMTDLINKLAGEGEEAEEPLSTEQGRKPKKSIASRKSWVDNASLSTVEENKKEDNIEIEVKKPEAPERDEKEGDMEEQEEEDINEDSSIDLPKLICPRSELKSKEAGVRIWLEKNRLKAAKYPISD</sequence>
<keyword evidence="3" id="KW-1185">Reference proteome</keyword>
<feature type="compositionally biased region" description="Acidic residues" evidence="1">
    <location>
        <begin position="203"/>
        <end position="219"/>
    </location>
</feature>
<accession>A0A7I8VAF7</accession>
<evidence type="ECO:0000313" key="2">
    <source>
        <dbReference type="EMBL" id="CAD5112180.1"/>
    </source>
</evidence>
<dbReference type="AlphaFoldDB" id="A0A7I8VAF7"/>
<evidence type="ECO:0000313" key="3">
    <source>
        <dbReference type="Proteomes" id="UP000549394"/>
    </source>
</evidence>
<protein>
    <submittedName>
        <fullName evidence="2">DgyrCDS1413</fullName>
    </submittedName>
</protein>
<evidence type="ECO:0000256" key="1">
    <source>
        <dbReference type="SAM" id="MobiDB-lite"/>
    </source>
</evidence>
<dbReference type="EMBL" id="CAJFCJ010000002">
    <property type="protein sequence ID" value="CAD5112180.1"/>
    <property type="molecule type" value="Genomic_DNA"/>
</dbReference>
<proteinExistence type="predicted"/>
<feature type="compositionally biased region" description="Basic and acidic residues" evidence="1">
    <location>
        <begin position="179"/>
        <end position="202"/>
    </location>
</feature>
<organism evidence="2 3">
    <name type="scientific">Dimorphilus gyrociliatus</name>
    <dbReference type="NCBI Taxonomy" id="2664684"/>
    <lineage>
        <taxon>Eukaryota</taxon>
        <taxon>Metazoa</taxon>
        <taxon>Spiralia</taxon>
        <taxon>Lophotrochozoa</taxon>
        <taxon>Annelida</taxon>
        <taxon>Polychaeta</taxon>
        <taxon>Polychaeta incertae sedis</taxon>
        <taxon>Dinophilidae</taxon>
        <taxon>Dimorphilus</taxon>
    </lineage>
</organism>
<reference evidence="2 3" key="1">
    <citation type="submission" date="2020-08" db="EMBL/GenBank/DDBJ databases">
        <authorList>
            <person name="Hejnol A."/>
        </authorList>
    </citation>
    <scope>NUCLEOTIDE SEQUENCE [LARGE SCALE GENOMIC DNA]</scope>
</reference>
<gene>
    <name evidence="2" type="ORF">DGYR_LOCUS1370</name>
</gene>